<name>A0ABN1VQH7_9PSEU</name>
<feature type="domain" description="Glycosyl hydrolases family 2 sugar binding" evidence="6">
    <location>
        <begin position="147"/>
        <end position="209"/>
    </location>
</feature>
<dbReference type="InterPro" id="IPR006102">
    <property type="entry name" value="Ig-like_GH2"/>
</dbReference>
<comment type="caution">
    <text evidence="7">The sequence shown here is derived from an EMBL/GenBank/DDBJ whole genome shotgun (WGS) entry which is preliminary data.</text>
</comment>
<dbReference type="SUPFAM" id="SSF49303">
    <property type="entry name" value="beta-Galactosidase/glucuronidase domain"/>
    <property type="match status" value="1"/>
</dbReference>
<reference evidence="7 8" key="1">
    <citation type="journal article" date="2019" name="Int. J. Syst. Evol. Microbiol.">
        <title>The Global Catalogue of Microorganisms (GCM) 10K type strain sequencing project: providing services to taxonomists for standard genome sequencing and annotation.</title>
        <authorList>
            <consortium name="The Broad Institute Genomics Platform"/>
            <consortium name="The Broad Institute Genome Sequencing Center for Infectious Disease"/>
            <person name="Wu L."/>
            <person name="Ma J."/>
        </authorList>
    </citation>
    <scope>NUCLEOTIDE SEQUENCE [LARGE SCALE GENOMIC DNA]</scope>
    <source>
        <strain evidence="7 8">JCM 13022</strain>
    </source>
</reference>
<dbReference type="PANTHER" id="PTHR42732">
    <property type="entry name" value="BETA-GALACTOSIDASE"/>
    <property type="match status" value="1"/>
</dbReference>
<dbReference type="GO" id="GO:0016787">
    <property type="term" value="F:hydrolase activity"/>
    <property type="evidence" value="ECO:0007669"/>
    <property type="project" value="UniProtKB-KW"/>
</dbReference>
<dbReference type="SUPFAM" id="SSF49785">
    <property type="entry name" value="Galactose-binding domain-like"/>
    <property type="match status" value="1"/>
</dbReference>
<evidence type="ECO:0000313" key="8">
    <source>
        <dbReference type="Proteomes" id="UP001500467"/>
    </source>
</evidence>
<feature type="compositionally biased region" description="Basic and acidic residues" evidence="4">
    <location>
        <begin position="87"/>
        <end position="102"/>
    </location>
</feature>
<dbReference type="Gene3D" id="2.60.40.10">
    <property type="entry name" value="Immunoglobulins"/>
    <property type="match status" value="1"/>
</dbReference>
<feature type="region of interest" description="Disordered" evidence="4">
    <location>
        <begin position="1"/>
        <end position="102"/>
    </location>
</feature>
<evidence type="ECO:0000256" key="2">
    <source>
        <dbReference type="ARBA" id="ARBA00022801"/>
    </source>
</evidence>
<evidence type="ECO:0000256" key="3">
    <source>
        <dbReference type="ARBA" id="ARBA00023295"/>
    </source>
</evidence>
<gene>
    <name evidence="7" type="ORF">GCM10009675_47640</name>
</gene>
<evidence type="ECO:0000256" key="4">
    <source>
        <dbReference type="SAM" id="MobiDB-lite"/>
    </source>
</evidence>
<feature type="compositionally biased region" description="Low complexity" evidence="4">
    <location>
        <begin position="19"/>
        <end position="54"/>
    </location>
</feature>
<sequence length="685" mass="73337">MNADITPHPEPHPVPNPVTNPATVSNAGADAHALAAASAPTAPAGPVAPETTGASAAPVLDPARTAAIGPDGQPVAPLTTPWTADVDPDHPLPEHPRPQLTRGDRWQVLNGRWEFTAARPDGTPYAREEIVVPFPPEAALSGIGRRVERMWYRRTFDVPADWRKGRTLLHFGAVDQIATVWLNHQLVAHHEGGYTPFSVDITDVLRADEPAGGVRDGRGSGQQEIVVRAEDTGNSGTFPVGKQANRPSGILYTGASGIWQTVWLEAVPHTRVDRLDVTSDLTGFAVTAAVSGAEEAGAVVEVEAGGVTVTGAPDRPVRVEVPSPRPWSPDDPHLYDLTVRLRTVAGALLDEVHSHVGLRTVGLVRDAEGRPRIAVNGRITFLYGPLDQGYWPDGVYTAPTDEALRHDLEQTKAYGFNTVRKHVKVEPARWYYWADRLGLLVWQDIPSLPIVLDNPPGPQARPVDRACARFEDELTGIVATLRSVTSLVVWTPFNEGWGEYDTARITEQLTAADPDRLVVADSGVNCCHSHPDSGAGHVYDDHTYVGPGRPLATDHRATADGEYGGLGLAVEGHLWPGEPVAYELTGSAAELTRRYVEVARELRTVVRDVGLSAAIYTQTTDVENEVNGLLTYDRRVHKVDLDAAAGANRAVLAEGACEPGTPGTRAGEPGTGEGHSGPTAGDEEA</sequence>
<proteinExistence type="inferred from homology"/>
<dbReference type="EMBL" id="BAAALM010000018">
    <property type="protein sequence ID" value="GAA1219389.1"/>
    <property type="molecule type" value="Genomic_DNA"/>
</dbReference>
<feature type="domain" description="Glycoside hydrolase family 2 immunoglobulin-like beta-sandwich" evidence="5">
    <location>
        <begin position="296"/>
        <end position="359"/>
    </location>
</feature>
<dbReference type="RefSeq" id="WP_253853383.1">
    <property type="nucleotide sequence ID" value="NZ_BAAALM010000018.1"/>
</dbReference>
<keyword evidence="3" id="KW-0326">Glycosidase</keyword>
<dbReference type="InterPro" id="IPR006104">
    <property type="entry name" value="Glyco_hydro_2_N"/>
</dbReference>
<dbReference type="InterPro" id="IPR036156">
    <property type="entry name" value="Beta-gal/glucu_dom_sf"/>
</dbReference>
<dbReference type="Proteomes" id="UP001500467">
    <property type="component" value="Unassembled WGS sequence"/>
</dbReference>
<dbReference type="Gene3D" id="3.20.20.80">
    <property type="entry name" value="Glycosidases"/>
    <property type="match status" value="1"/>
</dbReference>
<evidence type="ECO:0000313" key="7">
    <source>
        <dbReference type="EMBL" id="GAA1219389.1"/>
    </source>
</evidence>
<dbReference type="SUPFAM" id="SSF51445">
    <property type="entry name" value="(Trans)glycosidases"/>
    <property type="match status" value="1"/>
</dbReference>
<dbReference type="Pfam" id="PF00703">
    <property type="entry name" value="Glyco_hydro_2"/>
    <property type="match status" value="1"/>
</dbReference>
<keyword evidence="8" id="KW-1185">Reference proteome</keyword>
<dbReference type="InterPro" id="IPR013783">
    <property type="entry name" value="Ig-like_fold"/>
</dbReference>
<evidence type="ECO:0000259" key="6">
    <source>
        <dbReference type="Pfam" id="PF02837"/>
    </source>
</evidence>
<evidence type="ECO:0000256" key="1">
    <source>
        <dbReference type="ARBA" id="ARBA00007401"/>
    </source>
</evidence>
<keyword evidence="2 7" id="KW-0378">Hydrolase</keyword>
<feature type="region of interest" description="Disordered" evidence="4">
    <location>
        <begin position="655"/>
        <end position="685"/>
    </location>
</feature>
<dbReference type="InterPro" id="IPR017853">
    <property type="entry name" value="GH"/>
</dbReference>
<dbReference type="InterPro" id="IPR051913">
    <property type="entry name" value="GH2_Domain-Containing"/>
</dbReference>
<organism evidence="7 8">
    <name type="scientific">Prauserella alba</name>
    <dbReference type="NCBI Taxonomy" id="176898"/>
    <lineage>
        <taxon>Bacteria</taxon>
        <taxon>Bacillati</taxon>
        <taxon>Actinomycetota</taxon>
        <taxon>Actinomycetes</taxon>
        <taxon>Pseudonocardiales</taxon>
        <taxon>Pseudonocardiaceae</taxon>
        <taxon>Prauserella</taxon>
    </lineage>
</organism>
<protein>
    <submittedName>
        <fullName evidence="7">Glycoside hydrolase family 2</fullName>
    </submittedName>
</protein>
<evidence type="ECO:0000259" key="5">
    <source>
        <dbReference type="Pfam" id="PF00703"/>
    </source>
</evidence>
<dbReference type="Gene3D" id="2.60.120.260">
    <property type="entry name" value="Galactose-binding domain-like"/>
    <property type="match status" value="1"/>
</dbReference>
<dbReference type="InterPro" id="IPR008979">
    <property type="entry name" value="Galactose-bd-like_sf"/>
</dbReference>
<accession>A0ABN1VQH7</accession>
<dbReference type="PANTHER" id="PTHR42732:SF2">
    <property type="entry name" value="BETA-MANNOSIDASE"/>
    <property type="match status" value="1"/>
</dbReference>
<comment type="similarity">
    <text evidence="1">Belongs to the glycosyl hydrolase 2 family.</text>
</comment>
<dbReference type="Pfam" id="PF02837">
    <property type="entry name" value="Glyco_hydro_2_N"/>
    <property type="match status" value="1"/>
</dbReference>